<dbReference type="AlphaFoldDB" id="A0A3E5E824"/>
<organism evidence="3 4">
    <name type="scientific">Segatella copri</name>
    <dbReference type="NCBI Taxonomy" id="165179"/>
    <lineage>
        <taxon>Bacteria</taxon>
        <taxon>Pseudomonadati</taxon>
        <taxon>Bacteroidota</taxon>
        <taxon>Bacteroidia</taxon>
        <taxon>Bacteroidales</taxon>
        <taxon>Prevotellaceae</taxon>
        <taxon>Segatella</taxon>
    </lineage>
</organism>
<dbReference type="Proteomes" id="UP000283872">
    <property type="component" value="Unassembled WGS sequence"/>
</dbReference>
<dbReference type="SUPFAM" id="SSF47413">
    <property type="entry name" value="lambda repressor-like DNA-binding domains"/>
    <property type="match status" value="1"/>
</dbReference>
<evidence type="ECO:0000313" key="4">
    <source>
        <dbReference type="Proteomes" id="UP000283872"/>
    </source>
</evidence>
<dbReference type="InterPro" id="IPR010982">
    <property type="entry name" value="Lambda_DNA-bd_dom_sf"/>
</dbReference>
<dbReference type="PROSITE" id="PS50943">
    <property type="entry name" value="HTH_CROC1"/>
    <property type="match status" value="1"/>
</dbReference>
<dbReference type="EMBL" id="VZBT01000059">
    <property type="protein sequence ID" value="MQO03949.1"/>
    <property type="molecule type" value="Genomic_DNA"/>
</dbReference>
<gene>
    <name evidence="3" type="ORF">DWY11_05385</name>
    <name evidence="2" type="ORF">F7D62_07475</name>
</gene>
<reference evidence="3 4" key="1">
    <citation type="submission" date="2018-08" db="EMBL/GenBank/DDBJ databases">
        <title>A genome reference for cultivated species of the human gut microbiota.</title>
        <authorList>
            <person name="Zou Y."/>
            <person name="Xue W."/>
            <person name="Luo G."/>
        </authorList>
    </citation>
    <scope>NUCLEOTIDE SEQUENCE [LARGE SCALE GENOMIC DNA]</scope>
    <source>
        <strain evidence="3 4">AF24-12</strain>
    </source>
</reference>
<reference evidence="2" key="3">
    <citation type="submission" date="2023-10" db="EMBL/GenBank/DDBJ databases">
        <title>Distinct polysaccharide growth profiles of human intestinal Prevotella copri isolates.</title>
        <authorList>
            <person name="Fehlner-Peach H."/>
            <person name="Magnabosco C."/>
            <person name="Raghavan V."/>
            <person name="Scher J.U."/>
            <person name="Tett A."/>
            <person name="Cox L.M."/>
            <person name="Gottsegen C."/>
            <person name="Watters A."/>
            <person name="Wiltshire- Gordon J.D."/>
            <person name="Segata N."/>
            <person name="Bonneau R."/>
            <person name="Littman D.R."/>
        </authorList>
    </citation>
    <scope>NUCLEOTIDE SEQUENCE</scope>
    <source>
        <strain evidence="2">IAK279</strain>
    </source>
</reference>
<dbReference type="GO" id="GO:0003677">
    <property type="term" value="F:DNA binding"/>
    <property type="evidence" value="ECO:0007669"/>
    <property type="project" value="InterPro"/>
</dbReference>
<evidence type="ECO:0000313" key="5">
    <source>
        <dbReference type="Proteomes" id="UP000390763"/>
    </source>
</evidence>
<dbReference type="EMBL" id="QRVA01000009">
    <property type="protein sequence ID" value="RGS17060.1"/>
    <property type="molecule type" value="Genomic_DNA"/>
</dbReference>
<sequence>MTGNRLRELLTLGNVSIKGLAEKLNMTQPNLSAQFKVQDVKSGILERICEVLGVTMDFFYGGTKYMKNGGEGYVAKEETVGVAQEEDAAILYKKRQQSLADAKDQEIIFLKGQVQALKETIQMLGGKNSNVDVPMPLQKKNA</sequence>
<proteinExistence type="predicted"/>
<name>A0A3E5E824_9BACT</name>
<evidence type="ECO:0000313" key="2">
    <source>
        <dbReference type="EMBL" id="MQO03949.1"/>
    </source>
</evidence>
<reference evidence="5" key="2">
    <citation type="submission" date="2019-09" db="EMBL/GenBank/DDBJ databases">
        <title>Distinct polysaccharide growth profiles of human intestinal Prevotella copri isolates.</title>
        <authorList>
            <person name="Fehlner-Peach H."/>
            <person name="Magnabosco C."/>
            <person name="Raghavan V."/>
            <person name="Scher J.U."/>
            <person name="Tett A."/>
            <person name="Cox L.M."/>
            <person name="Gottsegen C."/>
            <person name="Watters A."/>
            <person name="Wiltshire- Gordon J.D."/>
            <person name="Segata N."/>
            <person name="Bonneau R."/>
            <person name="Littman D.R."/>
        </authorList>
    </citation>
    <scope>NUCLEOTIDE SEQUENCE [LARGE SCALE GENOMIC DNA]</scope>
    <source>
        <strain evidence="5">iAK279</strain>
    </source>
</reference>
<evidence type="ECO:0000259" key="1">
    <source>
        <dbReference type="PROSITE" id="PS50943"/>
    </source>
</evidence>
<evidence type="ECO:0000313" key="3">
    <source>
        <dbReference type="EMBL" id="RGS17060.1"/>
    </source>
</evidence>
<protein>
    <submittedName>
        <fullName evidence="2">Helix-turn-helix transcriptional regulator</fullName>
    </submittedName>
    <submittedName>
        <fullName evidence="3">XRE family transcriptional regulator</fullName>
    </submittedName>
</protein>
<comment type="caution">
    <text evidence="3">The sequence shown here is derived from an EMBL/GenBank/DDBJ whole genome shotgun (WGS) entry which is preliminary data.</text>
</comment>
<dbReference type="InterPro" id="IPR001387">
    <property type="entry name" value="Cro/C1-type_HTH"/>
</dbReference>
<accession>A0A3E5E824</accession>
<feature type="domain" description="HTH cro/C1-type" evidence="1">
    <location>
        <begin position="6"/>
        <end position="59"/>
    </location>
</feature>
<dbReference type="Gene3D" id="1.10.260.40">
    <property type="entry name" value="lambda repressor-like DNA-binding domains"/>
    <property type="match status" value="1"/>
</dbReference>
<dbReference type="Proteomes" id="UP000390763">
    <property type="component" value="Unassembled WGS sequence"/>
</dbReference>
<dbReference type="CDD" id="cd00093">
    <property type="entry name" value="HTH_XRE"/>
    <property type="match status" value="1"/>
</dbReference>